<dbReference type="Gene3D" id="1.20.1270.180">
    <property type="match status" value="1"/>
</dbReference>
<dbReference type="PANTHER" id="PTHR39176">
    <property type="entry name" value="PERIPLASMIC PROTEIN-RELATED"/>
    <property type="match status" value="1"/>
</dbReference>
<evidence type="ECO:0000313" key="3">
    <source>
        <dbReference type="EMBL" id="KTB66296.1"/>
    </source>
</evidence>
<accession>A0A0W0HZI2</accession>
<dbReference type="EMBL" id="LKEF01000015">
    <property type="protein sequence ID" value="KTB66296.1"/>
    <property type="molecule type" value="Genomic_DNA"/>
</dbReference>
<feature type="chain" id="PRO_5006904035" description="Lysozyme inhibitor LprI-like N-terminal domain-containing protein" evidence="1">
    <location>
        <begin position="26"/>
        <end position="130"/>
    </location>
</feature>
<feature type="signal peptide" evidence="1">
    <location>
        <begin position="1"/>
        <end position="25"/>
    </location>
</feature>
<name>A0A0W0HZI2_PSEFL</name>
<comment type="caution">
    <text evidence="3">The sequence shown here is derived from an EMBL/GenBank/DDBJ whole genome shotgun (WGS) entry which is preliminary data.</text>
</comment>
<organism evidence="3 4">
    <name type="scientific">Pseudomonas fluorescens ICMP 11288</name>
    <dbReference type="NCBI Taxonomy" id="1198309"/>
    <lineage>
        <taxon>Bacteria</taxon>
        <taxon>Pseudomonadati</taxon>
        <taxon>Pseudomonadota</taxon>
        <taxon>Gammaproteobacteria</taxon>
        <taxon>Pseudomonadales</taxon>
        <taxon>Pseudomonadaceae</taxon>
        <taxon>Pseudomonas</taxon>
    </lineage>
</organism>
<dbReference type="InterPro" id="IPR009739">
    <property type="entry name" value="LprI-like_N"/>
</dbReference>
<evidence type="ECO:0000259" key="2">
    <source>
        <dbReference type="Pfam" id="PF07007"/>
    </source>
</evidence>
<protein>
    <recommendedName>
        <fullName evidence="2">Lysozyme inhibitor LprI-like N-terminal domain-containing protein</fullName>
    </recommendedName>
</protein>
<sequence>MKRKTLLVPFAASALLLAFCGSASADDSPALKKCLDGANTTADMVACNATEAKIQDARLNKAYKAVLALQEGKQKQQLQDVQRLWIKYRDANCGFIGSATGGTIDQVNGIGCMLDMTQTRAQELENMLPL</sequence>
<dbReference type="AlphaFoldDB" id="A0A0W0HZI2"/>
<evidence type="ECO:0000313" key="4">
    <source>
        <dbReference type="Proteomes" id="UP000054197"/>
    </source>
</evidence>
<dbReference type="RefSeq" id="WP_056858351.1">
    <property type="nucleotide sequence ID" value="NZ_LKEF01000015.1"/>
</dbReference>
<reference evidence="3 4" key="1">
    <citation type="submission" date="2015-09" db="EMBL/GenBank/DDBJ databases">
        <title>Genome sequence of ICMP 11288.</title>
        <authorList>
            <person name="Visnovsky S."/>
            <person name="Lu A."/>
            <person name="Panda P."/>
            <person name="Pitman A."/>
        </authorList>
    </citation>
    <scope>NUCLEOTIDE SEQUENCE [LARGE SCALE GENOMIC DNA]</scope>
    <source>
        <strain evidence="3 4">ICMP 11288</strain>
    </source>
</reference>
<gene>
    <name evidence="3" type="ORF">AO063_25790</name>
</gene>
<proteinExistence type="predicted"/>
<keyword evidence="1" id="KW-0732">Signal</keyword>
<dbReference type="Proteomes" id="UP000054197">
    <property type="component" value="Unassembled WGS sequence"/>
</dbReference>
<dbReference type="PANTHER" id="PTHR39176:SF1">
    <property type="entry name" value="PERIPLASMIC PROTEIN"/>
    <property type="match status" value="1"/>
</dbReference>
<evidence type="ECO:0000256" key="1">
    <source>
        <dbReference type="SAM" id="SignalP"/>
    </source>
</evidence>
<feature type="domain" description="Lysozyme inhibitor LprI-like N-terminal" evidence="2">
    <location>
        <begin position="36"/>
        <end position="124"/>
    </location>
</feature>
<dbReference type="Pfam" id="PF07007">
    <property type="entry name" value="LprI"/>
    <property type="match status" value="1"/>
</dbReference>